<dbReference type="AlphaFoldDB" id="A0A1I7UPI5"/>
<keyword evidence="2" id="KW-1185">Reference proteome</keyword>
<proteinExistence type="predicted"/>
<organism evidence="2 3">
    <name type="scientific">Caenorhabditis tropicalis</name>
    <dbReference type="NCBI Taxonomy" id="1561998"/>
    <lineage>
        <taxon>Eukaryota</taxon>
        <taxon>Metazoa</taxon>
        <taxon>Ecdysozoa</taxon>
        <taxon>Nematoda</taxon>
        <taxon>Chromadorea</taxon>
        <taxon>Rhabditida</taxon>
        <taxon>Rhabditina</taxon>
        <taxon>Rhabditomorpha</taxon>
        <taxon>Rhabditoidea</taxon>
        <taxon>Rhabditidae</taxon>
        <taxon>Peloderinae</taxon>
        <taxon>Caenorhabditis</taxon>
    </lineage>
</organism>
<evidence type="ECO:0000313" key="3">
    <source>
        <dbReference type="WBParaSite" id="Csp11.Scaffold630.g18046.t2"/>
    </source>
</evidence>
<protein>
    <submittedName>
        <fullName evidence="3">MSP domain-containing protein</fullName>
    </submittedName>
</protein>
<reference evidence="3" key="1">
    <citation type="submission" date="2016-11" db="UniProtKB">
        <authorList>
            <consortium name="WormBaseParasite"/>
        </authorList>
    </citation>
    <scope>IDENTIFICATION</scope>
</reference>
<evidence type="ECO:0000256" key="1">
    <source>
        <dbReference type="SAM" id="MobiDB-lite"/>
    </source>
</evidence>
<name>A0A1I7UPI5_9PELO</name>
<feature type="region of interest" description="Disordered" evidence="1">
    <location>
        <begin position="10"/>
        <end position="41"/>
    </location>
</feature>
<dbReference type="WBParaSite" id="Csp11.Scaffold630.g18046.t2">
    <property type="protein sequence ID" value="Csp11.Scaffold630.g18046.t2"/>
    <property type="gene ID" value="Csp11.Scaffold630.g18046"/>
</dbReference>
<evidence type="ECO:0000313" key="2">
    <source>
        <dbReference type="Proteomes" id="UP000095282"/>
    </source>
</evidence>
<dbReference type="Proteomes" id="UP000095282">
    <property type="component" value="Unplaced"/>
</dbReference>
<feature type="compositionally biased region" description="Basic and acidic residues" evidence="1">
    <location>
        <begin position="15"/>
        <end position="25"/>
    </location>
</feature>
<accession>A0A1I7UPI5</accession>
<sequence length="300" mass="35507">MDRGQCFVMSAQARAAKERHQEELQQLHPLSKPSSRPAVAQQPRCLVEDVDCKTEFSKQQIPFLNSSPSKMTKDDKSTDNQPFFQFPLLITPDHLKIPSSGHLDLKIENPTARAISIVFDIDSFGFDIERGWYMKDGKEEVVVPEWEDRKRWYFDPDIDDKPRKRELSHQINPESVFYLRIKYEDDFIKTYQRRIDRVRGIKIGHDEIPEVFNGGSEDPWDFYEKGDDDLYVEHKETRNQKVFEKYGSKIDEISDEEIKKMKEEIAEKQIREMLKKRGRVQAKEKLSKRMKNRMKKCVVM</sequence>